<evidence type="ECO:0000256" key="1">
    <source>
        <dbReference type="SAM" id="Phobius"/>
    </source>
</evidence>
<keyword evidence="1" id="KW-0812">Transmembrane</keyword>
<feature type="transmembrane region" description="Helical" evidence="1">
    <location>
        <begin position="160"/>
        <end position="179"/>
    </location>
</feature>
<feature type="transmembrane region" description="Helical" evidence="1">
    <location>
        <begin position="343"/>
        <end position="363"/>
    </location>
</feature>
<reference evidence="3" key="1">
    <citation type="journal article" date="2019" name="Int. J. Syst. Evol. Microbiol.">
        <title>The Global Catalogue of Microorganisms (GCM) 10K type strain sequencing project: providing services to taxonomists for standard genome sequencing and annotation.</title>
        <authorList>
            <consortium name="The Broad Institute Genomics Platform"/>
            <consortium name="The Broad Institute Genome Sequencing Center for Infectious Disease"/>
            <person name="Wu L."/>
            <person name="Ma J."/>
        </authorList>
    </citation>
    <scope>NUCLEOTIDE SEQUENCE [LARGE SCALE GENOMIC DNA]</scope>
    <source>
        <strain evidence="3">ZS-35-S2</strain>
    </source>
</reference>
<feature type="transmembrane region" description="Helical" evidence="1">
    <location>
        <begin position="431"/>
        <end position="452"/>
    </location>
</feature>
<dbReference type="Proteomes" id="UP001596203">
    <property type="component" value="Unassembled WGS sequence"/>
</dbReference>
<keyword evidence="1" id="KW-0472">Membrane</keyword>
<dbReference type="RefSeq" id="WP_377429981.1">
    <property type="nucleotide sequence ID" value="NZ_JBHSPR010000047.1"/>
</dbReference>
<feature type="transmembrane region" description="Helical" evidence="1">
    <location>
        <begin position="375"/>
        <end position="396"/>
    </location>
</feature>
<comment type="caution">
    <text evidence="2">The sequence shown here is derived from an EMBL/GenBank/DDBJ whole genome shotgun (WGS) entry which is preliminary data.</text>
</comment>
<gene>
    <name evidence="2" type="ORF">ACFP2T_36155</name>
</gene>
<evidence type="ECO:0000313" key="2">
    <source>
        <dbReference type="EMBL" id="MFC6021590.1"/>
    </source>
</evidence>
<accession>A0ABW1KJF4</accession>
<organism evidence="2 3">
    <name type="scientific">Plantactinospora solaniradicis</name>
    <dbReference type="NCBI Taxonomy" id="1723736"/>
    <lineage>
        <taxon>Bacteria</taxon>
        <taxon>Bacillati</taxon>
        <taxon>Actinomycetota</taxon>
        <taxon>Actinomycetes</taxon>
        <taxon>Micromonosporales</taxon>
        <taxon>Micromonosporaceae</taxon>
        <taxon>Plantactinospora</taxon>
    </lineage>
</organism>
<feature type="transmembrane region" description="Helical" evidence="1">
    <location>
        <begin position="118"/>
        <end position="140"/>
    </location>
</feature>
<evidence type="ECO:0000313" key="3">
    <source>
        <dbReference type="Proteomes" id="UP001596203"/>
    </source>
</evidence>
<keyword evidence="1" id="KW-1133">Transmembrane helix</keyword>
<feature type="transmembrane region" description="Helical" evidence="1">
    <location>
        <begin position="191"/>
        <end position="218"/>
    </location>
</feature>
<keyword evidence="3" id="KW-1185">Reference proteome</keyword>
<feature type="transmembrane region" description="Helical" evidence="1">
    <location>
        <begin position="402"/>
        <end position="424"/>
    </location>
</feature>
<protein>
    <submittedName>
        <fullName evidence="2">Amino acid transporter</fullName>
    </submittedName>
</protein>
<feature type="transmembrane region" description="Helical" evidence="1">
    <location>
        <begin position="57"/>
        <end position="87"/>
    </location>
</feature>
<feature type="transmembrane region" description="Helical" evidence="1">
    <location>
        <begin position="281"/>
        <end position="304"/>
    </location>
</feature>
<feature type="transmembrane region" description="Helical" evidence="1">
    <location>
        <begin position="458"/>
        <end position="477"/>
    </location>
</feature>
<dbReference type="Gene3D" id="1.20.1740.10">
    <property type="entry name" value="Amino acid/polyamine transporter I"/>
    <property type="match status" value="1"/>
</dbReference>
<name>A0ABW1KJF4_9ACTN</name>
<proteinExistence type="predicted"/>
<sequence>MVEGPGRKPAPTGRVAGWLLRHQVQPVGPAAGEAHAQPHTWWKVMCLTGVDYFSSLAYVPAIAALAAGAVSPLATLLIVALTLLGMLPMYRRVTRESPHGAGSVAMLENLLPFWWGKLFVLVLLGFVATSWIITITLSAADASVHVVENPYLPAALHGHEVALTVVLLLVLGGVFLLGFSEAVRVAIPLVAVFLGLNAVIILAGLVEVIATPAALSAWTDALTADGVGFGGLAGPALLAFPLLVLGLSGFETGVSMMPLVAADGADERQRLRSRIRNTRKLLTVAAVIMSVYLLASSFVTTVLIPVDEFQPGGDANGRALAWLAHHQLGEVFGTVYDISTIGILWFAGASAMAGLVNIVPRYLPSYGMAPEWGRAVRPVVLVYTVVCVAITIAFGADVNAQAGAYATGILAMMVSGGFAVTVSAVRRRQRLGAAGFGLLTAVLLYALASNIVEKPDGIAISGVFIAGIIVVSLISRVSRTTELRADRIEFDPAARRFVTDSLAHDGALNLIANRRQTGDAAEYAGKEREQRTDNPVPGSADVLFLEIDVVDPSAFSDTLTVRGIDVDGHRVLRAASPAAPNAIAAVLLALRDTTGVRPHCYFAWAEGSPLVHMFRYFLLGRGDTAPVVREIIRRNEPDPGRRPGIHVGS</sequence>
<dbReference type="EMBL" id="JBHSPR010000047">
    <property type="protein sequence ID" value="MFC6021590.1"/>
    <property type="molecule type" value="Genomic_DNA"/>
</dbReference>